<evidence type="ECO:0000256" key="2">
    <source>
        <dbReference type="SAM" id="SignalP"/>
    </source>
</evidence>
<dbReference type="RefSeq" id="WP_197171477.1">
    <property type="nucleotide sequence ID" value="NZ_SJPY01000004.1"/>
</dbReference>
<sequence precursor="true">MRGANYTMDKRRRTKSRSYRRAMLSLWLVAVGASASASEPIGARHDADEMHATKPATALKVRMLPPLPIEAIDSPPIAQVSGTAVQMNPYCGDLNVQADPLIKLASGDFTAGEDRSAVRLKPIGAAIGLYPIGSPALPSNGRPAMTIETPPSAPVRTNPMLASQHHVNHELVDVELTETEASSPTDPSELSFRPPVKVQAYTSAQVQPNPVETAQRVEHEPDTDSQPILFSMSDDEDVLPTINEVEQMVVAEESMDAVPMPDPVVIDHGGEYSEEEMAMLKLMLEEEDEVRREPIADSAPMGLQPLETSERIDLGGRTEMSEPIKPIAIDVVPHIDETNVVSEDSRVASLRKKRYRPPVDVKAPPVGAERGPLDPTASIIRPVVTAVVAPRLDASPVPSNPRVILDTGKQNMPVAGSSEPIPLYINLAQVRSLTVDGELRRVSVQNPSICRAFTSGSSQVKLIGAGSGVTRLVVWADTDTNVPTKVRQFDIHVRDTAAATNDSVGDKVVVLNRTIAKTFPNARVDVRMVDSELVISGNCDSESSAKQIVRMVRKACLVPVRDELGVR</sequence>
<dbReference type="EMBL" id="SJPY01000004">
    <property type="protein sequence ID" value="TWU41332.1"/>
    <property type="molecule type" value="Genomic_DNA"/>
</dbReference>
<gene>
    <name evidence="4" type="ORF">Q31b_27710</name>
</gene>
<dbReference type="Pfam" id="PF13629">
    <property type="entry name" value="T2SS-T3SS_pil_N"/>
    <property type="match status" value="1"/>
</dbReference>
<name>A0A5C6DXH3_9BACT</name>
<dbReference type="AlphaFoldDB" id="A0A5C6DXH3"/>
<keyword evidence="5" id="KW-1185">Reference proteome</keyword>
<keyword evidence="2" id="KW-0732">Signal</keyword>
<feature type="chain" id="PRO_5023127975" description="Pilus formation protein N-terminal domain-containing protein" evidence="2">
    <location>
        <begin position="38"/>
        <end position="567"/>
    </location>
</feature>
<organism evidence="4 5">
    <name type="scientific">Novipirellula aureliae</name>
    <dbReference type="NCBI Taxonomy" id="2527966"/>
    <lineage>
        <taxon>Bacteria</taxon>
        <taxon>Pseudomonadati</taxon>
        <taxon>Planctomycetota</taxon>
        <taxon>Planctomycetia</taxon>
        <taxon>Pirellulales</taxon>
        <taxon>Pirellulaceae</taxon>
        <taxon>Novipirellula</taxon>
    </lineage>
</organism>
<accession>A0A5C6DXH3</accession>
<feature type="signal peptide" evidence="2">
    <location>
        <begin position="1"/>
        <end position="37"/>
    </location>
</feature>
<evidence type="ECO:0000313" key="5">
    <source>
        <dbReference type="Proteomes" id="UP000315471"/>
    </source>
</evidence>
<evidence type="ECO:0000256" key="1">
    <source>
        <dbReference type="SAM" id="MobiDB-lite"/>
    </source>
</evidence>
<feature type="domain" description="Pilus formation protein N-terminal" evidence="3">
    <location>
        <begin position="423"/>
        <end position="484"/>
    </location>
</feature>
<proteinExistence type="predicted"/>
<protein>
    <recommendedName>
        <fullName evidence="3">Pilus formation protein N-terminal domain-containing protein</fullName>
    </recommendedName>
</protein>
<feature type="region of interest" description="Disordered" evidence="1">
    <location>
        <begin position="204"/>
        <end position="226"/>
    </location>
</feature>
<comment type="caution">
    <text evidence="4">The sequence shown here is derived from an EMBL/GenBank/DDBJ whole genome shotgun (WGS) entry which is preliminary data.</text>
</comment>
<reference evidence="4 5" key="1">
    <citation type="submission" date="2019-02" db="EMBL/GenBank/DDBJ databases">
        <title>Deep-cultivation of Planctomycetes and their phenomic and genomic characterization uncovers novel biology.</title>
        <authorList>
            <person name="Wiegand S."/>
            <person name="Jogler M."/>
            <person name="Boedeker C."/>
            <person name="Pinto D."/>
            <person name="Vollmers J."/>
            <person name="Rivas-Marin E."/>
            <person name="Kohn T."/>
            <person name="Peeters S.H."/>
            <person name="Heuer A."/>
            <person name="Rast P."/>
            <person name="Oberbeckmann S."/>
            <person name="Bunk B."/>
            <person name="Jeske O."/>
            <person name="Meyerdierks A."/>
            <person name="Storesund J.E."/>
            <person name="Kallscheuer N."/>
            <person name="Luecker S."/>
            <person name="Lage O.M."/>
            <person name="Pohl T."/>
            <person name="Merkel B.J."/>
            <person name="Hornburger P."/>
            <person name="Mueller R.-W."/>
            <person name="Bruemmer F."/>
            <person name="Labrenz M."/>
            <person name="Spormann A.M."/>
            <person name="Op Den Camp H."/>
            <person name="Overmann J."/>
            <person name="Amann R."/>
            <person name="Jetten M.S.M."/>
            <person name="Mascher T."/>
            <person name="Medema M.H."/>
            <person name="Devos D.P."/>
            <person name="Kaster A.-K."/>
            <person name="Ovreas L."/>
            <person name="Rohde M."/>
            <person name="Galperin M.Y."/>
            <person name="Jogler C."/>
        </authorList>
    </citation>
    <scope>NUCLEOTIDE SEQUENCE [LARGE SCALE GENOMIC DNA]</scope>
    <source>
        <strain evidence="4 5">Q31b</strain>
    </source>
</reference>
<dbReference type="InterPro" id="IPR032789">
    <property type="entry name" value="T2SS-T3SS_pil_N"/>
</dbReference>
<evidence type="ECO:0000259" key="3">
    <source>
        <dbReference type="Pfam" id="PF13629"/>
    </source>
</evidence>
<dbReference type="Proteomes" id="UP000315471">
    <property type="component" value="Unassembled WGS sequence"/>
</dbReference>
<evidence type="ECO:0000313" key="4">
    <source>
        <dbReference type="EMBL" id="TWU41332.1"/>
    </source>
</evidence>